<dbReference type="AlphaFoldDB" id="A0A0F9IZE0"/>
<feature type="region of interest" description="Disordered" evidence="1">
    <location>
        <begin position="1"/>
        <end position="29"/>
    </location>
</feature>
<gene>
    <name evidence="2" type="ORF">LCGC14_1818620</name>
</gene>
<evidence type="ECO:0000313" key="2">
    <source>
        <dbReference type="EMBL" id="KKL99020.1"/>
    </source>
</evidence>
<protein>
    <submittedName>
        <fullName evidence="2">Uncharacterized protein</fullName>
    </submittedName>
</protein>
<proteinExistence type="predicted"/>
<organism evidence="2">
    <name type="scientific">marine sediment metagenome</name>
    <dbReference type="NCBI Taxonomy" id="412755"/>
    <lineage>
        <taxon>unclassified sequences</taxon>
        <taxon>metagenomes</taxon>
        <taxon>ecological metagenomes</taxon>
    </lineage>
</organism>
<feature type="compositionally biased region" description="Basic and acidic residues" evidence="1">
    <location>
        <begin position="1"/>
        <end position="16"/>
    </location>
</feature>
<name>A0A0F9IZE0_9ZZZZ</name>
<comment type="caution">
    <text evidence="2">The sequence shown here is derived from an EMBL/GenBank/DDBJ whole genome shotgun (WGS) entry which is preliminary data.</text>
</comment>
<reference evidence="2" key="1">
    <citation type="journal article" date="2015" name="Nature">
        <title>Complex archaea that bridge the gap between prokaryotes and eukaryotes.</title>
        <authorList>
            <person name="Spang A."/>
            <person name="Saw J.H."/>
            <person name="Jorgensen S.L."/>
            <person name="Zaremba-Niedzwiedzka K."/>
            <person name="Martijn J."/>
            <person name="Lind A.E."/>
            <person name="van Eijk R."/>
            <person name="Schleper C."/>
            <person name="Guy L."/>
            <person name="Ettema T.J."/>
        </authorList>
    </citation>
    <scope>NUCLEOTIDE SEQUENCE</scope>
</reference>
<accession>A0A0F9IZE0</accession>
<sequence>MPTLQEIRDDRIKRESAITPPKPPSLTETVNRSEKIFDISAQKNISTEEAESEVLVSELMGFVKILNDSPLHQDMDGLIDIFDPSEPPQGGEGIADPRGDLIKAELAAIREPVKWALKASSYIFAPLDRAFKFLTNATMYDPLTKSVAGPIRRQILIDLENTEVLKRVKPEREKLRVELLEKHKGKRQAFSKEFRERFDEIEERTRQEVRKDMAGIVQVETEAIEKLPKVGIKDVSQSAVDALKTLVPWPGFADDVKSGGEIAADSFGRIVGRDAPWYYAPVTDVAEQTIALGGLLRVAASTQAAEEAGLIAKGVKFTRSEIRAIKRLHKAASIVRK</sequence>
<dbReference type="EMBL" id="LAZR01017774">
    <property type="protein sequence ID" value="KKL99020.1"/>
    <property type="molecule type" value="Genomic_DNA"/>
</dbReference>
<evidence type="ECO:0000256" key="1">
    <source>
        <dbReference type="SAM" id="MobiDB-lite"/>
    </source>
</evidence>
<feature type="non-terminal residue" evidence="2">
    <location>
        <position position="337"/>
    </location>
</feature>